<gene>
    <name evidence="1" type="ORF">CLLU_14600</name>
</gene>
<evidence type="ECO:0000313" key="2">
    <source>
        <dbReference type="Proteomes" id="UP000237798"/>
    </source>
</evidence>
<name>A0A2T0BNS8_9CLOT</name>
<dbReference type="RefSeq" id="WP_106009055.1">
    <property type="nucleotide sequence ID" value="NZ_PVXP01000015.1"/>
</dbReference>
<proteinExistence type="predicted"/>
<protein>
    <recommendedName>
        <fullName evidence="3">HTH cro/C1-type domain-containing protein</fullName>
    </recommendedName>
</protein>
<reference evidence="1 2" key="1">
    <citation type="submission" date="2018-03" db="EMBL/GenBank/DDBJ databases">
        <title>Genome sequence of Clostridium luticellarii DSM 29923.</title>
        <authorList>
            <person name="Poehlein A."/>
            <person name="Daniel R."/>
        </authorList>
    </citation>
    <scope>NUCLEOTIDE SEQUENCE [LARGE SCALE GENOMIC DNA]</scope>
    <source>
        <strain evidence="1 2">DSM 29923</strain>
    </source>
</reference>
<dbReference type="Gene3D" id="1.10.260.40">
    <property type="entry name" value="lambda repressor-like DNA-binding domains"/>
    <property type="match status" value="1"/>
</dbReference>
<dbReference type="SUPFAM" id="SSF47413">
    <property type="entry name" value="lambda repressor-like DNA-binding domains"/>
    <property type="match status" value="1"/>
</dbReference>
<evidence type="ECO:0008006" key="3">
    <source>
        <dbReference type="Google" id="ProtNLM"/>
    </source>
</evidence>
<dbReference type="EMBL" id="PVXP01000015">
    <property type="protein sequence ID" value="PRR85539.1"/>
    <property type="molecule type" value="Genomic_DNA"/>
</dbReference>
<comment type="caution">
    <text evidence="1">The sequence shown here is derived from an EMBL/GenBank/DDBJ whole genome shotgun (WGS) entry which is preliminary data.</text>
</comment>
<accession>A0A2T0BNS8</accession>
<dbReference type="InterPro" id="IPR010982">
    <property type="entry name" value="Lambda_DNA-bd_dom_sf"/>
</dbReference>
<dbReference type="Proteomes" id="UP000237798">
    <property type="component" value="Unassembled WGS sequence"/>
</dbReference>
<sequence length="96" mass="11573">MPFHKVDAERKTNEFIKEHPEEKYSFIAQDRWYELRKALKETREAYHINLEHISKETDMSIEKLKDIEHGEDTNILDYLKYSKVLGSSLYLQPWEG</sequence>
<dbReference type="AlphaFoldDB" id="A0A2T0BNS8"/>
<evidence type="ECO:0000313" key="1">
    <source>
        <dbReference type="EMBL" id="PRR85539.1"/>
    </source>
</evidence>
<organism evidence="1 2">
    <name type="scientific">Clostridium luticellarii</name>
    <dbReference type="NCBI Taxonomy" id="1691940"/>
    <lineage>
        <taxon>Bacteria</taxon>
        <taxon>Bacillati</taxon>
        <taxon>Bacillota</taxon>
        <taxon>Clostridia</taxon>
        <taxon>Eubacteriales</taxon>
        <taxon>Clostridiaceae</taxon>
        <taxon>Clostridium</taxon>
    </lineage>
</organism>
<dbReference type="GO" id="GO:0003677">
    <property type="term" value="F:DNA binding"/>
    <property type="evidence" value="ECO:0007669"/>
    <property type="project" value="InterPro"/>
</dbReference>
<keyword evidence="2" id="KW-1185">Reference proteome</keyword>